<keyword evidence="8" id="KW-1185">Reference proteome</keyword>
<feature type="domain" description="HDOD" evidence="6">
    <location>
        <begin position="17"/>
        <end position="212"/>
    </location>
</feature>
<name>A0A011MDH5_9PROT</name>
<dbReference type="InterPro" id="IPR004358">
    <property type="entry name" value="Sig_transdc_His_kin-like_C"/>
</dbReference>
<organism evidence="7 8">
    <name type="scientific">Candidatus Accumulibacter adjunctus</name>
    <dbReference type="NCBI Taxonomy" id="1454001"/>
    <lineage>
        <taxon>Bacteria</taxon>
        <taxon>Pseudomonadati</taxon>
        <taxon>Pseudomonadota</taxon>
        <taxon>Betaproteobacteria</taxon>
        <taxon>Candidatus Accumulibacter</taxon>
    </lineage>
</organism>
<protein>
    <recommendedName>
        <fullName evidence="2">histidine kinase</fullName>
        <ecNumber evidence="2">2.7.13.3</ecNumber>
    </recommendedName>
</protein>
<dbReference type="SMART" id="SM00388">
    <property type="entry name" value="HisKA"/>
    <property type="match status" value="1"/>
</dbReference>
<keyword evidence="7" id="KW-0808">Transferase</keyword>
<dbReference type="Pfam" id="PF00512">
    <property type="entry name" value="HisKA"/>
    <property type="match status" value="1"/>
</dbReference>
<dbReference type="Pfam" id="PF02518">
    <property type="entry name" value="HATPase_c"/>
    <property type="match status" value="1"/>
</dbReference>
<accession>A0A011MDH5</accession>
<dbReference type="InterPro" id="IPR003607">
    <property type="entry name" value="HD/PDEase_dom"/>
</dbReference>
<dbReference type="PROSITE" id="PS50109">
    <property type="entry name" value="HIS_KIN"/>
    <property type="match status" value="1"/>
</dbReference>
<evidence type="ECO:0000259" key="5">
    <source>
        <dbReference type="PROSITE" id="PS50109"/>
    </source>
</evidence>
<dbReference type="InterPro" id="IPR003661">
    <property type="entry name" value="HisK_dim/P_dom"/>
</dbReference>
<dbReference type="Gene3D" id="3.30.565.10">
    <property type="entry name" value="Histidine kinase-like ATPase, C-terminal domain"/>
    <property type="match status" value="1"/>
</dbReference>
<evidence type="ECO:0000256" key="2">
    <source>
        <dbReference type="ARBA" id="ARBA00012438"/>
    </source>
</evidence>
<dbReference type="PRINTS" id="PR00344">
    <property type="entry name" value="BCTRLSENSOR"/>
</dbReference>
<evidence type="ECO:0000256" key="1">
    <source>
        <dbReference type="ARBA" id="ARBA00000085"/>
    </source>
</evidence>
<feature type="domain" description="Histidine kinase" evidence="5">
    <location>
        <begin position="500"/>
        <end position="712"/>
    </location>
</feature>
<comment type="catalytic activity">
    <reaction evidence="1">
        <text>ATP + protein L-histidine = ADP + protein N-phospho-L-histidine.</text>
        <dbReference type="EC" id="2.7.13.3"/>
    </reaction>
</comment>
<feature type="region of interest" description="Disordered" evidence="4">
    <location>
        <begin position="709"/>
        <end position="737"/>
    </location>
</feature>
<dbReference type="SMART" id="SM00471">
    <property type="entry name" value="HDc"/>
    <property type="match status" value="1"/>
</dbReference>
<dbReference type="SUPFAM" id="SSF55874">
    <property type="entry name" value="ATPase domain of HSP90 chaperone/DNA topoisomerase II/histidine kinase"/>
    <property type="match status" value="1"/>
</dbReference>
<dbReference type="Proteomes" id="UP000020218">
    <property type="component" value="Unassembled WGS sequence"/>
</dbReference>
<dbReference type="AlphaFoldDB" id="A0A011MDH5"/>
<evidence type="ECO:0000313" key="8">
    <source>
        <dbReference type="Proteomes" id="UP000020218"/>
    </source>
</evidence>
<evidence type="ECO:0000256" key="4">
    <source>
        <dbReference type="SAM" id="MobiDB-lite"/>
    </source>
</evidence>
<proteinExistence type="predicted"/>
<evidence type="ECO:0000259" key="6">
    <source>
        <dbReference type="PROSITE" id="PS51833"/>
    </source>
</evidence>
<dbReference type="SUPFAM" id="SSF55781">
    <property type="entry name" value="GAF domain-like"/>
    <property type="match status" value="1"/>
</dbReference>
<dbReference type="Gene3D" id="1.10.3210.10">
    <property type="entry name" value="Hypothetical protein af1432"/>
    <property type="match status" value="1"/>
</dbReference>
<feature type="compositionally biased region" description="Basic and acidic residues" evidence="4">
    <location>
        <begin position="725"/>
        <end position="737"/>
    </location>
</feature>
<dbReference type="InterPro" id="IPR036890">
    <property type="entry name" value="HATPase_C_sf"/>
</dbReference>
<dbReference type="InterPro" id="IPR036097">
    <property type="entry name" value="HisK_dim/P_sf"/>
</dbReference>
<dbReference type="PANTHER" id="PTHR33525">
    <property type="match status" value="1"/>
</dbReference>
<dbReference type="SUPFAM" id="SSF109604">
    <property type="entry name" value="HD-domain/PDEase-like"/>
    <property type="match status" value="1"/>
</dbReference>
<dbReference type="CDD" id="cd00077">
    <property type="entry name" value="HDc"/>
    <property type="match status" value="1"/>
</dbReference>
<dbReference type="InterPro" id="IPR005467">
    <property type="entry name" value="His_kinase_dom"/>
</dbReference>
<dbReference type="SMART" id="SM00387">
    <property type="entry name" value="HATPase_c"/>
    <property type="match status" value="1"/>
</dbReference>
<dbReference type="PANTHER" id="PTHR33525:SF3">
    <property type="entry name" value="RIBONUCLEASE Y"/>
    <property type="match status" value="1"/>
</dbReference>
<comment type="caution">
    <text evidence="7">The sequence shown here is derived from an EMBL/GenBank/DDBJ whole genome shotgun (WGS) entry which is preliminary data.</text>
</comment>
<sequence length="737" mass="79588">MHSLPESIRQAVQSGRVPSPPQILLRLLQLVDDDGTTMTELARLVEQDPGLCTRVLTAANSSAVRRGKELQSIESCLMALGTRLVRSIATCLSVRSLFEERGSGPEVDLSDFWTHSLLVAEISRGLAVATRYPRADEAYLAGLLHDVGQLIMLSALGEPYAKVLAGCAGESSLSAMEMELLGTDHGEIGTWLADQWHLDSSFADGILFHHQPPERIVGAAQLVQVIWLAHALADCDDVPETVAEIARQMFDHIGEGELAAICAQAAQRMSMVADAIGMRPPASRERGAPHGLPRVLGSRKSASADAQTELASLIGNKALLQPLQDDLLALDTDAEVFLALREAARILFDLSHLAFLLHDTSDDRLSGRQVSGQPALFSQTRLLCEPHRSLAAAAAVSNQVRCTHAERSPTPASLLDMQFARALDSSGVLCIPMTAHGTATGVMVAGLSREQYAALSRRLPCLLNFGRIAGGSIESWQRAKQVRAQAAEETAARLLQQTRRMVHEAGNPLTIIRGYLRILDGKLPPGAEVHREIEVLTEEIERVSSIVRRMSEMPRMPAGDTSFDVGDLLREMLLLYRQPLFAARGITVQTALPTQAMDIACDRDSVKQIVLNVWKNASEALASGQGISISLTGDVLHQGRRYVELRIEDNGPGMSEAAMQAIYRPVAARLGEPRGIGLSIVGSLARRQGIPVTCRSKPGSGTVISFLLPDLDPSDNVPGQPGRAAQEKHASPDTRQE</sequence>
<dbReference type="CDD" id="cd00082">
    <property type="entry name" value="HisKA"/>
    <property type="match status" value="1"/>
</dbReference>
<dbReference type="PROSITE" id="PS51833">
    <property type="entry name" value="HDOD"/>
    <property type="match status" value="1"/>
</dbReference>
<dbReference type="Pfam" id="PF08668">
    <property type="entry name" value="HDOD"/>
    <property type="match status" value="1"/>
</dbReference>
<dbReference type="InterPro" id="IPR003594">
    <property type="entry name" value="HATPase_dom"/>
</dbReference>
<dbReference type="STRING" id="1454001.AW08_01759"/>
<dbReference type="PATRIC" id="fig|1454001.3.peg.1792"/>
<evidence type="ECO:0000313" key="7">
    <source>
        <dbReference type="EMBL" id="EXI67818.1"/>
    </source>
</evidence>
<dbReference type="Gene3D" id="1.10.287.130">
    <property type="match status" value="1"/>
</dbReference>
<dbReference type="EC" id="2.7.13.3" evidence="2"/>
<gene>
    <name evidence="7" type="primary">zraS_3</name>
    <name evidence="7" type="ORF">AW08_01759</name>
</gene>
<dbReference type="SUPFAM" id="SSF47384">
    <property type="entry name" value="Homodimeric domain of signal transducing histidine kinase"/>
    <property type="match status" value="1"/>
</dbReference>
<dbReference type="EMBL" id="JFAX01000008">
    <property type="protein sequence ID" value="EXI67818.1"/>
    <property type="molecule type" value="Genomic_DNA"/>
</dbReference>
<dbReference type="InterPro" id="IPR052340">
    <property type="entry name" value="RNase_Y/CdgJ"/>
</dbReference>
<evidence type="ECO:0000256" key="3">
    <source>
        <dbReference type="ARBA" id="ARBA00022553"/>
    </source>
</evidence>
<dbReference type="InterPro" id="IPR013976">
    <property type="entry name" value="HDOD"/>
</dbReference>
<reference evidence="7" key="1">
    <citation type="submission" date="2014-02" db="EMBL/GenBank/DDBJ databases">
        <title>Expanding our view of genomic diversity in Candidatus Accumulibacter clades.</title>
        <authorList>
            <person name="Skennerton C.T."/>
            <person name="Barr J.J."/>
            <person name="Slater F.R."/>
            <person name="Bond P.L."/>
            <person name="Tyson G.W."/>
        </authorList>
    </citation>
    <scope>NUCLEOTIDE SEQUENCE [LARGE SCALE GENOMIC DNA]</scope>
</reference>
<keyword evidence="3" id="KW-0597">Phosphoprotein</keyword>
<dbReference type="GO" id="GO:0000155">
    <property type="term" value="F:phosphorelay sensor kinase activity"/>
    <property type="evidence" value="ECO:0007669"/>
    <property type="project" value="InterPro"/>
</dbReference>